<evidence type="ECO:0000313" key="2">
    <source>
        <dbReference type="EMBL" id="RWU12398.1"/>
    </source>
</evidence>
<keyword evidence="3" id="KW-1185">Reference proteome</keyword>
<dbReference type="Proteomes" id="UP000288789">
    <property type="component" value="Unassembled WGS sequence"/>
</dbReference>
<dbReference type="EMBL" id="RSFE01000002">
    <property type="protein sequence ID" value="RWU12398.1"/>
    <property type="molecule type" value="Genomic_DNA"/>
</dbReference>
<sequence>MFLVGIPLVGLILLIVWASSHSTPLSKRNWARAMLLWVVIAIVLFMLMAILGGIGLAAMEGY</sequence>
<evidence type="ECO:0000313" key="3">
    <source>
        <dbReference type="Proteomes" id="UP000288789"/>
    </source>
</evidence>
<feature type="transmembrane region" description="Helical" evidence="1">
    <location>
        <begin position="34"/>
        <end position="59"/>
    </location>
</feature>
<keyword evidence="1" id="KW-0812">Transmembrane</keyword>
<reference evidence="2 3" key="1">
    <citation type="submission" date="2018-12" db="EMBL/GenBank/DDBJ databases">
        <authorList>
            <person name="Li A."/>
            <person name="Zhang M."/>
            <person name="Zhu H."/>
        </authorList>
    </citation>
    <scope>NUCLEOTIDE SEQUENCE [LARGE SCALE GENOMIC DNA]</scope>
    <source>
        <strain evidence="2 3">R04H25</strain>
    </source>
</reference>
<keyword evidence="1" id="KW-1133">Transmembrane helix</keyword>
<gene>
    <name evidence="2" type="ORF">EGC76_02250</name>
</gene>
<protein>
    <submittedName>
        <fullName evidence="2">Uncharacterized protein</fullName>
    </submittedName>
</protein>
<accession>A0A443Z6K7</accession>
<proteinExistence type="predicted"/>
<name>A0A443Z6K7_9GAMM</name>
<organism evidence="2 3">
    <name type="scientific">Pseudidiomarina gelatinasegens</name>
    <dbReference type="NCBI Taxonomy" id="2487740"/>
    <lineage>
        <taxon>Bacteria</taxon>
        <taxon>Pseudomonadati</taxon>
        <taxon>Pseudomonadota</taxon>
        <taxon>Gammaproteobacteria</taxon>
        <taxon>Alteromonadales</taxon>
        <taxon>Idiomarinaceae</taxon>
        <taxon>Pseudidiomarina</taxon>
    </lineage>
</organism>
<comment type="caution">
    <text evidence="2">The sequence shown here is derived from an EMBL/GenBank/DDBJ whole genome shotgun (WGS) entry which is preliminary data.</text>
</comment>
<dbReference type="AlphaFoldDB" id="A0A443Z6K7"/>
<dbReference type="OrthoDB" id="2943819at2"/>
<keyword evidence="1" id="KW-0472">Membrane</keyword>
<evidence type="ECO:0000256" key="1">
    <source>
        <dbReference type="SAM" id="Phobius"/>
    </source>
</evidence>